<sequence length="50" mass="5275">MSESAPLPGGSLPVHEWDEALTALDASEEDARARDAQALLDRLDAALADL</sequence>
<comment type="caution">
    <text evidence="1">The sequence shown here is derived from an EMBL/GenBank/DDBJ whole genome shotgun (WGS) entry which is preliminary data.</text>
</comment>
<proteinExistence type="predicted"/>
<dbReference type="Proteomes" id="UP000784435">
    <property type="component" value="Unassembled WGS sequence"/>
</dbReference>
<dbReference type="AlphaFoldDB" id="A0A921SNF5"/>
<name>A0A921SNF5_9MICO</name>
<protein>
    <submittedName>
        <fullName evidence="1">Uncharacterized protein</fullName>
    </submittedName>
</protein>
<dbReference type="EMBL" id="DYUK01000109">
    <property type="protein sequence ID" value="HJG79813.1"/>
    <property type="molecule type" value="Genomic_DNA"/>
</dbReference>
<reference evidence="1" key="2">
    <citation type="submission" date="2021-09" db="EMBL/GenBank/DDBJ databases">
        <authorList>
            <person name="Gilroy R."/>
        </authorList>
    </citation>
    <scope>NUCLEOTIDE SEQUENCE</scope>
    <source>
        <strain evidence="1">ChiGjej5B5-7349</strain>
    </source>
</reference>
<evidence type="ECO:0000313" key="1">
    <source>
        <dbReference type="EMBL" id="HJG79813.1"/>
    </source>
</evidence>
<organism evidence="1 2">
    <name type="scientific">Brevibacterium senegalense</name>
    <dbReference type="NCBI Taxonomy" id="1033736"/>
    <lineage>
        <taxon>Bacteria</taxon>
        <taxon>Bacillati</taxon>
        <taxon>Actinomycetota</taxon>
        <taxon>Actinomycetes</taxon>
        <taxon>Micrococcales</taxon>
        <taxon>Brevibacteriaceae</taxon>
        <taxon>Brevibacterium</taxon>
    </lineage>
</organism>
<accession>A0A921SNF5</accession>
<evidence type="ECO:0000313" key="2">
    <source>
        <dbReference type="Proteomes" id="UP000784435"/>
    </source>
</evidence>
<gene>
    <name evidence="1" type="ORF">K8V08_05315</name>
</gene>
<reference evidence="1" key="1">
    <citation type="journal article" date="2021" name="PeerJ">
        <title>Extensive microbial diversity within the chicken gut microbiome revealed by metagenomics and culture.</title>
        <authorList>
            <person name="Gilroy R."/>
            <person name="Ravi A."/>
            <person name="Getino M."/>
            <person name="Pursley I."/>
            <person name="Horton D.L."/>
            <person name="Alikhan N.F."/>
            <person name="Baker D."/>
            <person name="Gharbi K."/>
            <person name="Hall N."/>
            <person name="Watson M."/>
            <person name="Adriaenssens E.M."/>
            <person name="Foster-Nyarko E."/>
            <person name="Jarju S."/>
            <person name="Secka A."/>
            <person name="Antonio M."/>
            <person name="Oren A."/>
            <person name="Chaudhuri R.R."/>
            <person name="La Ragione R."/>
            <person name="Hildebrand F."/>
            <person name="Pallen M.J."/>
        </authorList>
    </citation>
    <scope>NUCLEOTIDE SEQUENCE</scope>
    <source>
        <strain evidence="1">ChiGjej5B5-7349</strain>
    </source>
</reference>